<dbReference type="Gene3D" id="1.10.10.10">
    <property type="entry name" value="Winged helix-like DNA-binding domain superfamily/Winged helix DNA-binding domain"/>
    <property type="match status" value="1"/>
</dbReference>
<evidence type="ECO:0000256" key="1">
    <source>
        <dbReference type="ARBA" id="ARBA00023015"/>
    </source>
</evidence>
<dbReference type="InterPro" id="IPR036390">
    <property type="entry name" value="WH_DNA-bd_sf"/>
</dbReference>
<name>A0A243Q436_9ACTN</name>
<accession>A0A243Q436</accession>
<dbReference type="InterPro" id="IPR005471">
    <property type="entry name" value="Tscrpt_reg_IclR_N"/>
</dbReference>
<dbReference type="Pfam" id="PF09339">
    <property type="entry name" value="HTH_IclR"/>
    <property type="match status" value="1"/>
</dbReference>
<feature type="domain" description="HTH iclR-type" evidence="4">
    <location>
        <begin position="13"/>
        <end position="76"/>
    </location>
</feature>
<dbReference type="SMART" id="SM00346">
    <property type="entry name" value="HTH_ICLR"/>
    <property type="match status" value="1"/>
</dbReference>
<evidence type="ECO:0000313" key="7">
    <source>
        <dbReference type="Proteomes" id="UP000194632"/>
    </source>
</evidence>
<dbReference type="GO" id="GO:0003700">
    <property type="term" value="F:DNA-binding transcription factor activity"/>
    <property type="evidence" value="ECO:0007669"/>
    <property type="project" value="TreeGrafter"/>
</dbReference>
<organism evidence="6 7">
    <name type="scientific">Gordonia lacunae</name>
    <dbReference type="NCBI Taxonomy" id="417102"/>
    <lineage>
        <taxon>Bacteria</taxon>
        <taxon>Bacillati</taxon>
        <taxon>Actinomycetota</taxon>
        <taxon>Actinomycetes</taxon>
        <taxon>Mycobacteriales</taxon>
        <taxon>Gordoniaceae</taxon>
        <taxon>Gordonia</taxon>
    </lineage>
</organism>
<dbReference type="InterPro" id="IPR014757">
    <property type="entry name" value="Tscrpt_reg_IclR_C"/>
</dbReference>
<dbReference type="GO" id="GO:0003677">
    <property type="term" value="F:DNA binding"/>
    <property type="evidence" value="ECO:0007669"/>
    <property type="project" value="UniProtKB-KW"/>
</dbReference>
<dbReference type="Gene3D" id="3.30.450.40">
    <property type="match status" value="1"/>
</dbReference>
<keyword evidence="3" id="KW-0804">Transcription</keyword>
<keyword evidence="7" id="KW-1185">Reference proteome</keyword>
<evidence type="ECO:0000256" key="3">
    <source>
        <dbReference type="ARBA" id="ARBA00023163"/>
    </source>
</evidence>
<evidence type="ECO:0000259" key="4">
    <source>
        <dbReference type="PROSITE" id="PS51077"/>
    </source>
</evidence>
<feature type="domain" description="IclR-ED" evidence="5">
    <location>
        <begin position="77"/>
        <end position="260"/>
    </location>
</feature>
<dbReference type="PANTHER" id="PTHR30136">
    <property type="entry name" value="HELIX-TURN-HELIX TRANSCRIPTIONAL REGULATOR, ICLR FAMILY"/>
    <property type="match status" value="1"/>
</dbReference>
<gene>
    <name evidence="6" type="ORF">CA982_23410</name>
</gene>
<evidence type="ECO:0000313" key="6">
    <source>
        <dbReference type="EMBL" id="OUC76127.1"/>
    </source>
</evidence>
<sequence>MNARVGTVDAGRTQVIARAAQLLRAAGTFLPDGASTTELATATGLARPTAHRLLGTLAEQGLMDRDPATGRWNLGPELFLLGAGAAQRYDITDTARDLIDRLARDTGESAFLSARRGDETVCIYGQEGSFPLRSHVLHEGVRFPLGVASAGLVILSHLPDRDIDAYFARSNLSMAWGETHSEPELRRRIVSTRTTGYAVNPALLVDGSWGMGAAVFDRNGRPAWALSVTGVETRFRDERQREMGELLLNSAHTLSLRLRDSAIPSTGSPRTRA</sequence>
<proteinExistence type="predicted"/>
<dbReference type="AlphaFoldDB" id="A0A243Q436"/>
<dbReference type="InterPro" id="IPR029016">
    <property type="entry name" value="GAF-like_dom_sf"/>
</dbReference>
<dbReference type="PANTHER" id="PTHR30136:SF35">
    <property type="entry name" value="HTH-TYPE TRANSCRIPTIONAL REGULATOR RV1719"/>
    <property type="match status" value="1"/>
</dbReference>
<dbReference type="SUPFAM" id="SSF46785">
    <property type="entry name" value="Winged helix' DNA-binding domain"/>
    <property type="match status" value="1"/>
</dbReference>
<dbReference type="STRING" id="417102.CA982_23410"/>
<dbReference type="SUPFAM" id="SSF55781">
    <property type="entry name" value="GAF domain-like"/>
    <property type="match status" value="1"/>
</dbReference>
<dbReference type="InterPro" id="IPR050707">
    <property type="entry name" value="HTH_MetabolicPath_Reg"/>
</dbReference>
<evidence type="ECO:0000259" key="5">
    <source>
        <dbReference type="PROSITE" id="PS51078"/>
    </source>
</evidence>
<keyword evidence="2" id="KW-0238">DNA-binding</keyword>
<dbReference type="InterPro" id="IPR036388">
    <property type="entry name" value="WH-like_DNA-bd_sf"/>
</dbReference>
<dbReference type="Proteomes" id="UP000194632">
    <property type="component" value="Unassembled WGS sequence"/>
</dbReference>
<reference evidence="6 7" key="1">
    <citation type="submission" date="2017-05" db="EMBL/GenBank/DDBJ databases">
        <title>Biotechnological potential of actinobacteria isolated from South African environments.</title>
        <authorList>
            <person name="Le Roes-Hill M."/>
            <person name="Prins A."/>
            <person name="Durrell K.A."/>
        </authorList>
    </citation>
    <scope>NUCLEOTIDE SEQUENCE [LARGE SCALE GENOMIC DNA]</scope>
    <source>
        <strain evidence="6">BS2</strain>
    </source>
</reference>
<dbReference type="Pfam" id="PF01614">
    <property type="entry name" value="IclR_C"/>
    <property type="match status" value="1"/>
</dbReference>
<evidence type="ECO:0000256" key="2">
    <source>
        <dbReference type="ARBA" id="ARBA00023125"/>
    </source>
</evidence>
<dbReference type="PROSITE" id="PS51078">
    <property type="entry name" value="ICLR_ED"/>
    <property type="match status" value="1"/>
</dbReference>
<dbReference type="GO" id="GO:0045892">
    <property type="term" value="P:negative regulation of DNA-templated transcription"/>
    <property type="evidence" value="ECO:0007669"/>
    <property type="project" value="TreeGrafter"/>
</dbReference>
<keyword evidence="1" id="KW-0805">Transcription regulation</keyword>
<dbReference type="PROSITE" id="PS51077">
    <property type="entry name" value="HTH_ICLR"/>
    <property type="match status" value="1"/>
</dbReference>
<dbReference type="EMBL" id="NGFO01000040">
    <property type="protein sequence ID" value="OUC76127.1"/>
    <property type="molecule type" value="Genomic_DNA"/>
</dbReference>
<protein>
    <submittedName>
        <fullName evidence="6">IclR family transcriptional regulator</fullName>
    </submittedName>
</protein>
<comment type="caution">
    <text evidence="6">The sequence shown here is derived from an EMBL/GenBank/DDBJ whole genome shotgun (WGS) entry which is preliminary data.</text>
</comment>